<dbReference type="RefSeq" id="WP_109565050.1">
    <property type="nucleotide sequence ID" value="NZ_QGDJ01000007.1"/>
</dbReference>
<name>A0A2Y9C1J2_9RHOB</name>
<dbReference type="EMBL" id="QGDJ01000007">
    <property type="protein sequence ID" value="PWJ16889.1"/>
    <property type="molecule type" value="Genomic_DNA"/>
</dbReference>
<dbReference type="EMBL" id="UETC01000007">
    <property type="protein sequence ID" value="SSA48072.1"/>
    <property type="molecule type" value="Genomic_DNA"/>
</dbReference>
<dbReference type="OrthoDB" id="7683233at2"/>
<evidence type="ECO:0000256" key="1">
    <source>
        <dbReference type="SAM" id="Coils"/>
    </source>
</evidence>
<accession>A0A2Y9C1J2</accession>
<evidence type="ECO:0000313" key="5">
    <source>
        <dbReference type="Proteomes" id="UP000251571"/>
    </source>
</evidence>
<reference evidence="5" key="1">
    <citation type="submission" date="2016-10" db="EMBL/GenBank/DDBJ databases">
        <authorList>
            <person name="Varghese N."/>
            <person name="Submissions S."/>
        </authorList>
    </citation>
    <scope>NUCLEOTIDE SEQUENCE [LARGE SCALE GENOMIC DNA]</scope>
    <source>
        <strain evidence="5">DSM 25227</strain>
    </source>
</reference>
<dbReference type="Proteomes" id="UP000251571">
    <property type="component" value="Unassembled WGS sequence"/>
</dbReference>
<dbReference type="AlphaFoldDB" id="A0A2Y9C1J2"/>
<evidence type="ECO:0000313" key="2">
    <source>
        <dbReference type="EMBL" id="PWJ16889.1"/>
    </source>
</evidence>
<keyword evidence="1" id="KW-0175">Coiled coil</keyword>
<dbReference type="Proteomes" id="UP000245839">
    <property type="component" value="Unassembled WGS sequence"/>
</dbReference>
<gene>
    <name evidence="2" type="ORF">BCF38_1071</name>
    <name evidence="3" type="ORF">SAMN05421539_1071</name>
</gene>
<evidence type="ECO:0000313" key="4">
    <source>
        <dbReference type="Proteomes" id="UP000245839"/>
    </source>
</evidence>
<keyword evidence="4" id="KW-1185">Reference proteome</keyword>
<evidence type="ECO:0000313" key="3">
    <source>
        <dbReference type="EMBL" id="SSA48072.1"/>
    </source>
</evidence>
<proteinExistence type="predicted"/>
<protein>
    <submittedName>
        <fullName evidence="3">Uncharacterized protein</fullName>
    </submittedName>
</protein>
<feature type="coiled-coil region" evidence="1">
    <location>
        <begin position="312"/>
        <end position="339"/>
    </location>
</feature>
<reference evidence="3" key="2">
    <citation type="submission" date="2016-10" db="EMBL/GenBank/DDBJ databases">
        <authorList>
            <person name="Cai Z."/>
        </authorList>
    </citation>
    <scope>NUCLEOTIDE SEQUENCE [LARGE SCALE GENOMIC DNA]</scope>
    <source>
        <strain evidence="3">DSM 25227</strain>
    </source>
</reference>
<reference evidence="2 4" key="3">
    <citation type="submission" date="2018-03" db="EMBL/GenBank/DDBJ databases">
        <title>Genomic Encyclopedia of Archaeal and Bacterial Type Strains, Phase II (KMG-II): from individual species to whole genera.</title>
        <authorList>
            <person name="Goeker M."/>
        </authorList>
    </citation>
    <scope>NUCLEOTIDE SEQUENCE [LARGE SCALE GENOMIC DNA]</scope>
    <source>
        <strain evidence="2 4">DSM 25227</strain>
    </source>
</reference>
<organism evidence="3 5">
    <name type="scientific">Jannaschia seohaensis</name>
    <dbReference type="NCBI Taxonomy" id="475081"/>
    <lineage>
        <taxon>Bacteria</taxon>
        <taxon>Pseudomonadati</taxon>
        <taxon>Pseudomonadota</taxon>
        <taxon>Alphaproteobacteria</taxon>
        <taxon>Rhodobacterales</taxon>
        <taxon>Roseobacteraceae</taxon>
        <taxon>Jannaschia</taxon>
    </lineage>
</organism>
<sequence>MAESEGTTRGLDIEAVGRKVTAIYEPVVDCLAQVRKLARDFEEGIGTLDETQDGVQGRAVRDDADQAIATIAALRDTIGAAIGAISAPETDRRLRQLEALCQRFNNNGRELNALSSFMLITAANARGEVSVEGLVADLRQLSDRLLSESATIVDVVAQVHRVRVTSVRSLRQAHDLAHAHLTGEAGQADVAARGSAAAGASRDLSAMAKALSASVAEFMPRIVACMQHPDAFCQRCDHVARILAMRNEETVSGATRAALSRLAHAQIQDMRGELDRVQTDTRAALGQVAAACDRTILAFQEALRADTRLARMRARRARLDDARRSVEEIKRESDGALADLETCQAVFAEISGAFERLNRMRLAVRLSSLNADLSEQRAERKSPEMRSVTKAIGECAKSYGDAIEELKIVFGGLETVFSSARRDELGNLLTQVCDHIDSAGSDIVRLSAEVEALRAAQAACAATLQDLVSNARAAEARIASNSLTLEMLERIGGTLEGSGRAMEDGEADPDQIARAYGHYTIEREREVHRAALGLPASDADPEADATGDVEDDDPLASILF</sequence>